<evidence type="ECO:0000313" key="4">
    <source>
        <dbReference type="EMBL" id="EFU80097.1"/>
    </source>
</evidence>
<evidence type="ECO:0000256" key="2">
    <source>
        <dbReference type="ARBA" id="ARBA00022801"/>
    </source>
</evidence>
<organism evidence="4 5">
    <name type="scientific">Mobiluncus curtisii ATCC 51333</name>
    <dbReference type="NCBI Taxonomy" id="887326"/>
    <lineage>
        <taxon>Bacteria</taxon>
        <taxon>Bacillati</taxon>
        <taxon>Actinomycetota</taxon>
        <taxon>Actinomycetes</taxon>
        <taxon>Actinomycetales</taxon>
        <taxon>Actinomycetaceae</taxon>
        <taxon>Mobiluncus</taxon>
    </lineage>
</organism>
<dbReference type="PANTHER" id="PTHR43248">
    <property type="entry name" value="2-SUCCINYL-6-HYDROXY-2,4-CYCLOHEXADIENE-1-CARBOXYLATE SYNTHASE"/>
    <property type="match status" value="1"/>
</dbReference>
<evidence type="ECO:0000259" key="3">
    <source>
        <dbReference type="Pfam" id="PF00561"/>
    </source>
</evidence>
<dbReference type="ESTHER" id="mobcv-d6zgv8">
    <property type="family name" value="Proline_iminopeptidase"/>
</dbReference>
<dbReference type="EMBL" id="AEPY01000008">
    <property type="protein sequence ID" value="EFU80097.1"/>
    <property type="molecule type" value="Genomic_DNA"/>
</dbReference>
<keyword evidence="2 4" id="KW-0378">Hydrolase</keyword>
<dbReference type="InterPro" id="IPR029058">
    <property type="entry name" value="AB_hydrolase_fold"/>
</dbReference>
<dbReference type="PANTHER" id="PTHR43248:SF2">
    <property type="entry name" value="PROLYL AMINOPEPTIDASE"/>
    <property type="match status" value="1"/>
</dbReference>
<gene>
    <name evidence="4" type="ORF">HMPREF0388_1015</name>
</gene>
<dbReference type="HOGENOM" id="CLU_024518_2_0_11"/>
<proteinExistence type="inferred from homology"/>
<dbReference type="SUPFAM" id="SSF53474">
    <property type="entry name" value="alpha/beta-Hydrolases"/>
    <property type="match status" value="1"/>
</dbReference>
<dbReference type="AlphaFoldDB" id="E6LYS8"/>
<protein>
    <submittedName>
        <fullName evidence="4">Hydrolase, alpha/beta domain protein</fullName>
    </submittedName>
</protein>
<dbReference type="PRINTS" id="PR00793">
    <property type="entry name" value="PROAMNOPTASE"/>
</dbReference>
<dbReference type="Proteomes" id="UP000005573">
    <property type="component" value="Unassembled WGS sequence"/>
</dbReference>
<reference evidence="4 5" key="1">
    <citation type="submission" date="2010-12" db="EMBL/GenBank/DDBJ databases">
        <authorList>
            <person name="Muzny D."/>
            <person name="Qin X."/>
            <person name="Deng J."/>
            <person name="Jiang H."/>
            <person name="Liu Y."/>
            <person name="Qu J."/>
            <person name="Song X.-Z."/>
            <person name="Zhang L."/>
            <person name="Thornton R."/>
            <person name="Coyle M."/>
            <person name="Francisco L."/>
            <person name="Jackson L."/>
            <person name="Javaid M."/>
            <person name="Korchina V."/>
            <person name="Kovar C."/>
            <person name="Mata R."/>
            <person name="Mathew T."/>
            <person name="Ngo R."/>
            <person name="Nguyen L."/>
            <person name="Nguyen N."/>
            <person name="Okwuonu G."/>
            <person name="Ongeri F."/>
            <person name="Pham C."/>
            <person name="Simmons D."/>
            <person name="Wilczek-Boney K."/>
            <person name="Hale W."/>
            <person name="Jakkamsetti A."/>
            <person name="Pham P."/>
            <person name="Ruth R."/>
            <person name="San Lucas F."/>
            <person name="Warren J."/>
            <person name="Zhang J."/>
            <person name="Zhao Z."/>
            <person name="Zhou C."/>
            <person name="Zhu D."/>
            <person name="Lee S."/>
            <person name="Bess C."/>
            <person name="Blankenburg K."/>
            <person name="Forbes L."/>
            <person name="Fu Q."/>
            <person name="Gubbala S."/>
            <person name="Hirani K."/>
            <person name="Jayaseelan J.C."/>
            <person name="Lara F."/>
            <person name="Munidasa M."/>
            <person name="Palculict T."/>
            <person name="Patil S."/>
            <person name="Pu L.-L."/>
            <person name="Saada N."/>
            <person name="Tang L."/>
            <person name="Weissenberger G."/>
            <person name="Zhu Y."/>
            <person name="Hemphill L."/>
            <person name="Shang Y."/>
            <person name="Youmans B."/>
            <person name="Ayvaz T."/>
            <person name="Ross M."/>
            <person name="Santibanez J."/>
            <person name="Aqrawi P."/>
            <person name="Gross S."/>
            <person name="Joshi V."/>
            <person name="Fowler G."/>
            <person name="Nazareth L."/>
            <person name="Reid J."/>
            <person name="Worley K."/>
            <person name="Petrosino J."/>
            <person name="Highlander S."/>
            <person name="Gibbs R."/>
        </authorList>
    </citation>
    <scope>NUCLEOTIDE SEQUENCE [LARGE SCALE GENOMIC DNA]</scope>
    <source>
        <strain evidence="4 5">ATCC 51333</strain>
    </source>
</reference>
<comment type="caution">
    <text evidence="4">The sequence shown here is derived from an EMBL/GenBank/DDBJ whole genome shotgun (WGS) entry which is preliminary data.</text>
</comment>
<feature type="domain" description="AB hydrolase-1" evidence="3">
    <location>
        <begin position="49"/>
        <end position="187"/>
    </location>
</feature>
<dbReference type="GO" id="GO:0006508">
    <property type="term" value="P:proteolysis"/>
    <property type="evidence" value="ECO:0007669"/>
    <property type="project" value="InterPro"/>
</dbReference>
<name>E6LYS8_9ACTO</name>
<dbReference type="InterPro" id="IPR000073">
    <property type="entry name" value="AB_hydrolase_1"/>
</dbReference>
<dbReference type="Gene3D" id="3.40.50.1820">
    <property type="entry name" value="alpha/beta hydrolase"/>
    <property type="match status" value="1"/>
</dbReference>
<dbReference type="Pfam" id="PF00561">
    <property type="entry name" value="Abhydrolase_1"/>
    <property type="match status" value="1"/>
</dbReference>
<evidence type="ECO:0000313" key="5">
    <source>
        <dbReference type="Proteomes" id="UP000005573"/>
    </source>
</evidence>
<dbReference type="RefSeq" id="WP_004009433.1">
    <property type="nucleotide sequence ID" value="NZ_GL622340.1"/>
</dbReference>
<sequence length="421" mass="46831">MSEEVKLLPGLKLREITLQVPLDHRKPAAGMIDIFARVVTGQEGEKRPYLLFLQGGPGHEAARPALYPSPQPTWLPRALEDYQVVMLDQRGTGRSTPVSADLDFGPLAGLTPSEQAEYLTHLRADEIVRDAEALRAYLGGEPWTLLGQSFGGFTSVRYLSSHPEGLSGAILTGGLTAVGRPIEDVYAETWRIMMDKSETYYRQFPEDRDRVRQIYDLAREGKIVTPNGDAVGADRWRTVGVVLGAQGGGLKLHELLENDPCSPAFRHDLAAMLPFGGRNPLYAILHESCYADGVSTRWAGSRTMPPEVKDDGTFFAGEHLPRDLFEESSELRPLRETAEIIANQEWEQLYSATRLASADVPVAAAAYYEDAYVPLRFSVETARLLKDCRLWVTSEYEHNGLRQDPRVLDRLIGLLKGQILQ</sequence>
<evidence type="ECO:0000256" key="1">
    <source>
        <dbReference type="ARBA" id="ARBA00010088"/>
    </source>
</evidence>
<dbReference type="InterPro" id="IPR002410">
    <property type="entry name" value="Peptidase_S33"/>
</dbReference>
<dbReference type="InterPro" id="IPR051601">
    <property type="entry name" value="Serine_prot/Carboxylest_S33"/>
</dbReference>
<accession>E6LYS8</accession>
<comment type="similarity">
    <text evidence="1">Belongs to the peptidase S33 family.</text>
</comment>
<dbReference type="GO" id="GO:0004177">
    <property type="term" value="F:aminopeptidase activity"/>
    <property type="evidence" value="ECO:0007669"/>
    <property type="project" value="UniProtKB-EC"/>
</dbReference>